<comment type="caution">
    <text evidence="5">The sequence shown here is derived from an EMBL/GenBank/DDBJ whole genome shotgun (WGS) entry which is preliminary data.</text>
</comment>
<dbReference type="PROSITE" id="PS00122">
    <property type="entry name" value="CARBOXYLESTERASE_B_1"/>
    <property type="match status" value="1"/>
</dbReference>
<dbReference type="Pfam" id="PF00135">
    <property type="entry name" value="COesterase"/>
    <property type="match status" value="1"/>
</dbReference>
<dbReference type="RefSeq" id="WP_227210123.1">
    <property type="nucleotide sequence ID" value="NZ_BAABZQ010000001.1"/>
</dbReference>
<name>A0ABQ0BW15_9FIRM</name>
<dbReference type="Gene3D" id="3.40.50.1820">
    <property type="entry name" value="alpha/beta hydrolase"/>
    <property type="match status" value="1"/>
</dbReference>
<comment type="similarity">
    <text evidence="1 3">Belongs to the type-B carboxylesterase/lipase family.</text>
</comment>
<protein>
    <recommendedName>
        <fullName evidence="3">Carboxylic ester hydrolase</fullName>
        <ecNumber evidence="3">3.1.1.-</ecNumber>
    </recommendedName>
</protein>
<gene>
    <name evidence="5" type="ORF">K340107D12_35540</name>
</gene>
<evidence type="ECO:0000256" key="2">
    <source>
        <dbReference type="ARBA" id="ARBA00022801"/>
    </source>
</evidence>
<dbReference type="Proteomes" id="UP001600941">
    <property type="component" value="Unassembled WGS sequence"/>
</dbReference>
<keyword evidence="6" id="KW-1185">Reference proteome</keyword>
<evidence type="ECO:0000256" key="3">
    <source>
        <dbReference type="RuleBase" id="RU361235"/>
    </source>
</evidence>
<reference evidence="5 6" key="1">
    <citation type="submission" date="2024-04" db="EMBL/GenBank/DDBJ databases">
        <title>Defined microbial consortia suppress multidrug-resistant proinflammatory Enterobacteriaceae via ecological control.</title>
        <authorList>
            <person name="Furuichi M."/>
            <person name="Kawaguchi T."/>
            <person name="Pust M."/>
            <person name="Yasuma K."/>
            <person name="Plichta D."/>
            <person name="Hasegawa N."/>
            <person name="Ohya T."/>
            <person name="Bhattarai S."/>
            <person name="Sasajima S."/>
            <person name="Aoto Y."/>
            <person name="Tuganbaev T."/>
            <person name="Yaginuma M."/>
            <person name="Ueda M."/>
            <person name="Okahashi N."/>
            <person name="Amafuji K."/>
            <person name="Kiridooshi Y."/>
            <person name="Sugita K."/>
            <person name="Strazar M."/>
            <person name="Skelly A."/>
            <person name="Suda W."/>
            <person name="Hattori M."/>
            <person name="Nakamoto N."/>
            <person name="Caballero S."/>
            <person name="Norman J."/>
            <person name="Olle B."/>
            <person name="Tanoue T."/>
            <person name="Arita M."/>
            <person name="Bucci V."/>
            <person name="Atarashi K."/>
            <person name="Xavier R."/>
            <person name="Honda K."/>
        </authorList>
    </citation>
    <scope>NUCLEOTIDE SEQUENCE [LARGE SCALE GENOMIC DNA]</scope>
    <source>
        <strain evidence="6">k34-0107-D12</strain>
    </source>
</reference>
<dbReference type="PANTHER" id="PTHR11559">
    <property type="entry name" value="CARBOXYLESTERASE"/>
    <property type="match status" value="1"/>
</dbReference>
<dbReference type="EMBL" id="BAABZQ010000001">
    <property type="protein sequence ID" value="GAA6500738.1"/>
    <property type="molecule type" value="Genomic_DNA"/>
</dbReference>
<dbReference type="SUPFAM" id="SSF53474">
    <property type="entry name" value="alpha/beta-Hydrolases"/>
    <property type="match status" value="1"/>
</dbReference>
<accession>A0ABQ0BW15</accession>
<evidence type="ECO:0000313" key="5">
    <source>
        <dbReference type="EMBL" id="GAA6500738.1"/>
    </source>
</evidence>
<sequence length="509" mass="56908">MKEYVVNTTSGKVKGYLRNNLVEYLGIPFAQPPVGSLRFKRARPVAPWQGIYDAGDYGKEAVQLDEGQLKGSEDCLTLNIRRPMEGKDLPVLVWIHGGGYNTGSASVPLYSGVLFAEKGIVFVSVQYRLNVLGFYDFTTYPGCEDFESNCGVSDQILAITWIHENIKAFGGNPGRITIAGESAGGASVVNMLAAPAVKGMFSQAIAQSPLPNCIATHRTAGENTDLFLEGMGWNVGDLQKLRTINPFELQKGNTYVAEKHQYKNPGIFLPGPIQDDLLPVRPIDAIRSGSAEGVKLLIGTNKHEGTLFVHPEKTGFPNNWAMTAAMFEKNGHAAALPEMIRYYQLSPEEQKLKEVSDRQREVPAEQLKPFINFATDYAFRMPSLKAAQAQKAYGDVWLYSFEFVSRSGKSTGMGASHAYELPCMFADKEFAFSRFIFDGEPKKTTDALIEAMHTSWVRFIKTGEPDKENWPKFTGYHTPVRVFDRVSRTEIRDFSKFMELWKDMRFYEN</sequence>
<evidence type="ECO:0000313" key="6">
    <source>
        <dbReference type="Proteomes" id="UP001600941"/>
    </source>
</evidence>
<dbReference type="EC" id="3.1.1.-" evidence="3"/>
<feature type="domain" description="Carboxylesterase type B" evidence="4">
    <location>
        <begin position="4"/>
        <end position="480"/>
    </location>
</feature>
<dbReference type="InterPro" id="IPR019826">
    <property type="entry name" value="Carboxylesterase_B_AS"/>
</dbReference>
<dbReference type="InterPro" id="IPR050309">
    <property type="entry name" value="Type-B_Carboxylest/Lipase"/>
</dbReference>
<organism evidence="5 6">
    <name type="scientific">Blautia parvula</name>
    <dbReference type="NCBI Taxonomy" id="2877527"/>
    <lineage>
        <taxon>Bacteria</taxon>
        <taxon>Bacillati</taxon>
        <taxon>Bacillota</taxon>
        <taxon>Clostridia</taxon>
        <taxon>Lachnospirales</taxon>
        <taxon>Lachnospiraceae</taxon>
        <taxon>Blautia</taxon>
    </lineage>
</organism>
<evidence type="ECO:0000256" key="1">
    <source>
        <dbReference type="ARBA" id="ARBA00005964"/>
    </source>
</evidence>
<dbReference type="InterPro" id="IPR002018">
    <property type="entry name" value="CarbesteraseB"/>
</dbReference>
<keyword evidence="2 3" id="KW-0378">Hydrolase</keyword>
<dbReference type="InterPro" id="IPR029058">
    <property type="entry name" value="AB_hydrolase_fold"/>
</dbReference>
<evidence type="ECO:0000259" key="4">
    <source>
        <dbReference type="Pfam" id="PF00135"/>
    </source>
</evidence>
<proteinExistence type="inferred from homology"/>